<feature type="region of interest" description="Disordered" evidence="1">
    <location>
        <begin position="1"/>
        <end position="22"/>
    </location>
</feature>
<feature type="compositionally biased region" description="Pro residues" evidence="1">
    <location>
        <begin position="11"/>
        <end position="20"/>
    </location>
</feature>
<dbReference type="Proteomes" id="UP000274822">
    <property type="component" value="Unassembled WGS sequence"/>
</dbReference>
<reference evidence="2 3" key="1">
    <citation type="journal article" date="2018" name="New Phytol.">
        <title>Phylogenomics of Endogonaceae and evolution of mycorrhizas within Mucoromycota.</title>
        <authorList>
            <person name="Chang Y."/>
            <person name="Desiro A."/>
            <person name="Na H."/>
            <person name="Sandor L."/>
            <person name="Lipzen A."/>
            <person name="Clum A."/>
            <person name="Barry K."/>
            <person name="Grigoriev I.V."/>
            <person name="Martin F.M."/>
            <person name="Stajich J.E."/>
            <person name="Smith M.E."/>
            <person name="Bonito G."/>
            <person name="Spatafora J.W."/>
        </authorList>
    </citation>
    <scope>NUCLEOTIDE SEQUENCE [LARGE SCALE GENOMIC DNA]</scope>
    <source>
        <strain evidence="2 3">AD002</strain>
    </source>
</reference>
<feature type="region of interest" description="Disordered" evidence="1">
    <location>
        <begin position="434"/>
        <end position="481"/>
    </location>
</feature>
<sequence>MTVLANQNDPLRPPSPPSPTPSLTLATHDINSCPVRSFSLLAVDPATGLITTHTDGLGYTSGDLSGKPLDSVLNPDSAIRLRSDPDLPPDACHSPDGYTLVAGTHKNGTAMWLNVCVHEVVIDTSRAVHLWLVRDVTRLHWLASLSRLSNAAKDRSRGPEHETPAPAPAAPAPPAPTTVVLRLTRYGVIDSAFPATFLGVASHDMVNTPVMACVHHLDVMKLCRGLSDVHKNSYSTFTVRWRVGGVGYEDEGTHRRDEKAKRNTATAQLLSSHAPQPFLFHPPITTSTALTAPPTYEWVHITAMLSSSTNPSSVNDPICIVRTAASLPPDSLAPPFLISERYIQQTALNHYRRPSVPASPFSPSWPVSVITAPVRALWDDLSRALEEGRQYIVEYLVYVVAVVVDALVWMSGVDVKRITAAPTEAAQVKAIEAGDANEHHDPPASPTTSTASGDASDDEDDDNQPTTPPSPATPTALLRYHPSGPAASATLKAVLRHVEARPAVQAALGYLERCGFVEQRAALVPYLERIVDGGCEWLFEGAAAGRSARPAQVEAEGPVVQSAEAVAIEARGQ</sequence>
<dbReference type="AlphaFoldDB" id="A0A433QEC5"/>
<organism evidence="2 3">
    <name type="scientific">Jimgerdemannia flammicorona</name>
    <dbReference type="NCBI Taxonomy" id="994334"/>
    <lineage>
        <taxon>Eukaryota</taxon>
        <taxon>Fungi</taxon>
        <taxon>Fungi incertae sedis</taxon>
        <taxon>Mucoromycota</taxon>
        <taxon>Mucoromycotina</taxon>
        <taxon>Endogonomycetes</taxon>
        <taxon>Endogonales</taxon>
        <taxon>Endogonaceae</taxon>
        <taxon>Jimgerdemannia</taxon>
    </lineage>
</organism>
<comment type="caution">
    <text evidence="2">The sequence shown here is derived from an EMBL/GenBank/DDBJ whole genome shotgun (WGS) entry which is preliminary data.</text>
</comment>
<feature type="region of interest" description="Disordered" evidence="1">
    <location>
        <begin position="152"/>
        <end position="174"/>
    </location>
</feature>
<keyword evidence="3" id="KW-1185">Reference proteome</keyword>
<evidence type="ECO:0000313" key="2">
    <source>
        <dbReference type="EMBL" id="RUS28122.1"/>
    </source>
</evidence>
<gene>
    <name evidence="2" type="ORF">BC938DRAFT_482283</name>
</gene>
<feature type="compositionally biased region" description="Pro residues" evidence="1">
    <location>
        <begin position="165"/>
        <end position="174"/>
    </location>
</feature>
<evidence type="ECO:0000256" key="1">
    <source>
        <dbReference type="SAM" id="MobiDB-lite"/>
    </source>
</evidence>
<dbReference type="EMBL" id="RBNJ01007146">
    <property type="protein sequence ID" value="RUS28122.1"/>
    <property type="molecule type" value="Genomic_DNA"/>
</dbReference>
<evidence type="ECO:0000313" key="3">
    <source>
        <dbReference type="Proteomes" id="UP000274822"/>
    </source>
</evidence>
<proteinExistence type="predicted"/>
<accession>A0A433QEC5</accession>
<name>A0A433QEC5_9FUNG</name>
<feature type="compositionally biased region" description="Basic and acidic residues" evidence="1">
    <location>
        <begin position="152"/>
        <end position="163"/>
    </location>
</feature>
<protein>
    <submittedName>
        <fullName evidence="2">Uncharacterized protein</fullName>
    </submittedName>
</protein>